<keyword evidence="2" id="KW-1185">Reference proteome</keyword>
<proteinExistence type="predicted"/>
<dbReference type="Proteomes" id="UP001062846">
    <property type="component" value="Chromosome 11"/>
</dbReference>
<comment type="caution">
    <text evidence="1">The sequence shown here is derived from an EMBL/GenBank/DDBJ whole genome shotgun (WGS) entry which is preliminary data.</text>
</comment>
<name>A0ACC0LPX1_RHOML</name>
<sequence length="173" mass="19703">MEEKSWHPVPSDNGNFEVARLLREIPPAHYTFKIKSFSLLSQLLLDAKQKNFESSVFEASDFKWKLSLYPHGDKERNGEGHISLYLVIADRHNLPLGWEVNVNFKLFVFDQIQDKYMTVQGTNCFSAPSYSWGWSSVLSLTDLHDASKGFLVDNSLIIEANVSAISTVKNFSK</sequence>
<evidence type="ECO:0000313" key="1">
    <source>
        <dbReference type="EMBL" id="KAI8530755.1"/>
    </source>
</evidence>
<organism evidence="1 2">
    <name type="scientific">Rhododendron molle</name>
    <name type="common">Chinese azalea</name>
    <name type="synonym">Azalea mollis</name>
    <dbReference type="NCBI Taxonomy" id="49168"/>
    <lineage>
        <taxon>Eukaryota</taxon>
        <taxon>Viridiplantae</taxon>
        <taxon>Streptophyta</taxon>
        <taxon>Embryophyta</taxon>
        <taxon>Tracheophyta</taxon>
        <taxon>Spermatophyta</taxon>
        <taxon>Magnoliopsida</taxon>
        <taxon>eudicotyledons</taxon>
        <taxon>Gunneridae</taxon>
        <taxon>Pentapetalae</taxon>
        <taxon>asterids</taxon>
        <taxon>Ericales</taxon>
        <taxon>Ericaceae</taxon>
        <taxon>Ericoideae</taxon>
        <taxon>Rhodoreae</taxon>
        <taxon>Rhododendron</taxon>
    </lineage>
</organism>
<accession>A0ACC0LPX1</accession>
<reference evidence="1" key="1">
    <citation type="submission" date="2022-02" db="EMBL/GenBank/DDBJ databases">
        <title>Plant Genome Project.</title>
        <authorList>
            <person name="Zhang R.-G."/>
        </authorList>
    </citation>
    <scope>NUCLEOTIDE SEQUENCE</scope>
    <source>
        <strain evidence="1">AT1</strain>
    </source>
</reference>
<gene>
    <name evidence="1" type="ORF">RHMOL_Rhmol11G0083900</name>
</gene>
<dbReference type="EMBL" id="CM046398">
    <property type="protein sequence ID" value="KAI8530755.1"/>
    <property type="molecule type" value="Genomic_DNA"/>
</dbReference>
<evidence type="ECO:0000313" key="2">
    <source>
        <dbReference type="Proteomes" id="UP001062846"/>
    </source>
</evidence>
<protein>
    <submittedName>
        <fullName evidence="1">Uncharacterized protein</fullName>
    </submittedName>
</protein>